<comment type="caution">
    <text evidence="9">The sequence shown here is derived from an EMBL/GenBank/DDBJ whole genome shotgun (WGS) entry which is preliminary data.</text>
</comment>
<dbReference type="AlphaFoldDB" id="D3LUI5"/>
<protein>
    <submittedName>
        <fullName evidence="9">Transcriptional regulator, Fur family</fullName>
    </submittedName>
</protein>
<feature type="binding site" evidence="7">
    <location>
        <position position="140"/>
    </location>
    <ligand>
        <name>Zn(2+)</name>
        <dbReference type="ChEBI" id="CHEBI:29105"/>
    </ligand>
</feature>
<evidence type="ECO:0000313" key="11">
    <source>
        <dbReference type="Proteomes" id="UP000003242"/>
    </source>
</evidence>
<keyword evidence="6" id="KW-0804">Transcription</keyword>
<name>D3LUI5_9FIRM</name>
<comment type="cofactor">
    <cofactor evidence="7">
        <name>Zn(2+)</name>
        <dbReference type="ChEBI" id="CHEBI:29105"/>
    </cofactor>
    <text evidence="7">Binds 1 zinc ion per subunit.</text>
</comment>
<evidence type="ECO:0000256" key="2">
    <source>
        <dbReference type="ARBA" id="ARBA00022491"/>
    </source>
</evidence>
<reference evidence="11" key="1">
    <citation type="submission" date="2009-12" db="EMBL/GenBank/DDBJ databases">
        <title>Sequence of Clostridiales genomosp. BVAB3 str. UPII9-5.</title>
        <authorList>
            <person name="Madupu R."/>
            <person name="Durkin A.S."/>
            <person name="Torralba M."/>
            <person name="Methe B."/>
            <person name="Sutton G.G."/>
            <person name="Strausberg R.L."/>
            <person name="Nelson K.E."/>
        </authorList>
    </citation>
    <scope>NUCLEOTIDE SEQUENCE [LARGE SCALE GENOMIC DNA]</scope>
    <source>
        <strain evidence="11">28L</strain>
    </source>
</reference>
<keyword evidence="12" id="KW-1185">Reference proteome</keyword>
<dbReference type="InterPro" id="IPR002481">
    <property type="entry name" value="FUR"/>
</dbReference>
<dbReference type="RefSeq" id="WP_007391639.1">
    <property type="nucleotide sequence ID" value="NZ_ADGP01000018.1"/>
</dbReference>
<dbReference type="GO" id="GO:0045892">
    <property type="term" value="P:negative regulation of DNA-templated transcription"/>
    <property type="evidence" value="ECO:0007669"/>
    <property type="project" value="TreeGrafter"/>
</dbReference>
<evidence type="ECO:0000256" key="4">
    <source>
        <dbReference type="ARBA" id="ARBA00023015"/>
    </source>
</evidence>
<evidence type="ECO:0000256" key="1">
    <source>
        <dbReference type="ARBA" id="ARBA00007957"/>
    </source>
</evidence>
<keyword evidence="5" id="KW-0238">DNA-binding</keyword>
<keyword evidence="2" id="KW-0678">Repressor</keyword>
<dbReference type="PANTHER" id="PTHR33202">
    <property type="entry name" value="ZINC UPTAKE REGULATION PROTEIN"/>
    <property type="match status" value="1"/>
</dbReference>
<dbReference type="GO" id="GO:1900376">
    <property type="term" value="P:regulation of secondary metabolite biosynthetic process"/>
    <property type="evidence" value="ECO:0007669"/>
    <property type="project" value="TreeGrafter"/>
</dbReference>
<feature type="binding site" evidence="8">
    <location>
        <position position="132"/>
    </location>
    <ligand>
        <name>Fe cation</name>
        <dbReference type="ChEBI" id="CHEBI:24875"/>
    </ligand>
</feature>
<evidence type="ECO:0000256" key="7">
    <source>
        <dbReference type="PIRSR" id="PIRSR602481-1"/>
    </source>
</evidence>
<evidence type="ECO:0000256" key="8">
    <source>
        <dbReference type="PIRSR" id="PIRSR602481-2"/>
    </source>
</evidence>
<dbReference type="eggNOG" id="COG0735">
    <property type="taxonomic scope" value="Bacteria"/>
</dbReference>
<dbReference type="GO" id="GO:0008270">
    <property type="term" value="F:zinc ion binding"/>
    <property type="evidence" value="ECO:0007669"/>
    <property type="project" value="TreeGrafter"/>
</dbReference>
<dbReference type="InterPro" id="IPR043135">
    <property type="entry name" value="Fur_C"/>
</dbReference>
<dbReference type="InterPro" id="IPR036390">
    <property type="entry name" value="WH_DNA-bd_sf"/>
</dbReference>
<gene>
    <name evidence="9" type="ORF">HMPREF0889_0175</name>
    <name evidence="10" type="ORF">HMPREF1039_0544</name>
</gene>
<keyword evidence="4" id="KW-0805">Transcription regulation</keyword>
<dbReference type="EMBL" id="AFIJ01000039">
    <property type="protein sequence ID" value="EGL39206.1"/>
    <property type="molecule type" value="Genomic_DNA"/>
</dbReference>
<dbReference type="CDD" id="cd07153">
    <property type="entry name" value="Fur_like"/>
    <property type="match status" value="1"/>
</dbReference>
<evidence type="ECO:0000313" key="9">
    <source>
        <dbReference type="EMBL" id="EFD94173.1"/>
    </source>
</evidence>
<evidence type="ECO:0000256" key="5">
    <source>
        <dbReference type="ARBA" id="ARBA00023125"/>
    </source>
</evidence>
<reference evidence="9" key="2">
    <citation type="submission" date="2009-12" db="EMBL/GenBank/DDBJ databases">
        <authorList>
            <person name="Madupu R."/>
            <person name="Durkin A.S."/>
            <person name="Torralba M."/>
            <person name="Methe B."/>
            <person name="Sutton G.G."/>
            <person name="Strausberg R.L."/>
            <person name="Nelson K.E."/>
        </authorList>
    </citation>
    <scope>NUCLEOTIDE SEQUENCE</scope>
    <source>
        <strain evidence="9">28L</strain>
    </source>
</reference>
<evidence type="ECO:0000313" key="10">
    <source>
        <dbReference type="EMBL" id="EGL39206.1"/>
    </source>
</evidence>
<feature type="binding site" evidence="7">
    <location>
        <position position="103"/>
    </location>
    <ligand>
        <name>Zn(2+)</name>
        <dbReference type="ChEBI" id="CHEBI:29105"/>
    </ligand>
</feature>
<dbReference type="GO" id="GO:0003700">
    <property type="term" value="F:DNA-binding transcription factor activity"/>
    <property type="evidence" value="ECO:0007669"/>
    <property type="project" value="InterPro"/>
</dbReference>
<dbReference type="OrthoDB" id="8659436at2"/>
<comment type="similarity">
    <text evidence="1">Belongs to the Fur family.</text>
</comment>
<evidence type="ECO:0000313" key="12">
    <source>
        <dbReference type="Proteomes" id="UP000004018"/>
    </source>
</evidence>
<sequence>MVNKKYMGEDYGEYLHRYGLKSTRTRNMVLHMLLENSSILTAEQVYHQLTTDGQRINFSTVYRILEMFTEKKVTVKTLLPDSRKYGFALRASGHTHRLICLRCHKIVEIADCPLSEFENHLATETNFQIAGHHLEIYGYCGVCQKERLEEARACSAAACCSTKDAK</sequence>
<dbReference type="STRING" id="699218.HMPREF0889_0175"/>
<evidence type="ECO:0000256" key="3">
    <source>
        <dbReference type="ARBA" id="ARBA00022833"/>
    </source>
</evidence>
<dbReference type="PANTHER" id="PTHR33202:SF8">
    <property type="entry name" value="PEROXIDE-RESPONSIVE REPRESSOR PERR"/>
    <property type="match status" value="1"/>
</dbReference>
<reference evidence="10 12" key="3">
    <citation type="submission" date="2011-04" db="EMBL/GenBank/DDBJ databases">
        <authorList>
            <person name="Harkins D.M."/>
            <person name="Madupu R."/>
            <person name="Durkin A.S."/>
            <person name="Torralba M."/>
            <person name="Methe B."/>
            <person name="Sutton G.G."/>
            <person name="Nelson K.E."/>
        </authorList>
    </citation>
    <scope>NUCLEOTIDE SEQUENCE [LARGE SCALE GENOMIC DNA]</scope>
    <source>
        <strain evidence="10 12">UPII 199-6</strain>
    </source>
</reference>
<organism evidence="9 11">
    <name type="scientific">Megasphaera lornae</name>
    <dbReference type="NCBI Taxonomy" id="1000568"/>
    <lineage>
        <taxon>Bacteria</taxon>
        <taxon>Bacillati</taxon>
        <taxon>Bacillota</taxon>
        <taxon>Negativicutes</taxon>
        <taxon>Veillonellales</taxon>
        <taxon>Veillonellaceae</taxon>
        <taxon>Megasphaera</taxon>
    </lineage>
</organism>
<accession>D3LUI5</accession>
<feature type="binding site" evidence="7">
    <location>
        <position position="143"/>
    </location>
    <ligand>
        <name>Zn(2+)</name>
        <dbReference type="ChEBI" id="CHEBI:29105"/>
    </ligand>
</feature>
<keyword evidence="8" id="KW-0408">Iron</keyword>
<keyword evidence="7" id="KW-0479">Metal-binding</keyword>
<dbReference type="Pfam" id="PF01475">
    <property type="entry name" value="FUR"/>
    <property type="match status" value="1"/>
</dbReference>
<dbReference type="GO" id="GO:0000976">
    <property type="term" value="F:transcription cis-regulatory region binding"/>
    <property type="evidence" value="ECO:0007669"/>
    <property type="project" value="TreeGrafter"/>
</dbReference>
<feature type="binding site" evidence="7">
    <location>
        <position position="100"/>
    </location>
    <ligand>
        <name>Zn(2+)</name>
        <dbReference type="ChEBI" id="CHEBI:29105"/>
    </ligand>
</feature>
<dbReference type="Gene3D" id="1.10.10.10">
    <property type="entry name" value="Winged helix-like DNA-binding domain superfamily/Winged helix DNA-binding domain"/>
    <property type="match status" value="1"/>
</dbReference>
<dbReference type="Proteomes" id="UP000004018">
    <property type="component" value="Unassembled WGS sequence"/>
</dbReference>
<dbReference type="EMBL" id="ADGP01000018">
    <property type="protein sequence ID" value="EFD94173.1"/>
    <property type="molecule type" value="Genomic_DNA"/>
</dbReference>
<dbReference type="SUPFAM" id="SSF46785">
    <property type="entry name" value="Winged helix' DNA-binding domain"/>
    <property type="match status" value="1"/>
</dbReference>
<comment type="cofactor">
    <cofactor evidence="8">
        <name>Mn(2+)</name>
        <dbReference type="ChEBI" id="CHEBI:29035"/>
    </cofactor>
    <cofactor evidence="8">
        <name>Fe(2+)</name>
        <dbReference type="ChEBI" id="CHEBI:29033"/>
    </cofactor>
    <text evidence="8">Binds 1 Mn(2+) or Fe(2+) ion per subunit.</text>
</comment>
<dbReference type="Proteomes" id="UP000003242">
    <property type="component" value="Unassembled WGS sequence"/>
</dbReference>
<feature type="binding site" evidence="8">
    <location>
        <position position="94"/>
    </location>
    <ligand>
        <name>Fe cation</name>
        <dbReference type="ChEBI" id="CHEBI:24875"/>
    </ligand>
</feature>
<proteinExistence type="inferred from homology"/>
<dbReference type="InterPro" id="IPR036388">
    <property type="entry name" value="WH-like_DNA-bd_sf"/>
</dbReference>
<keyword evidence="3 7" id="KW-0862">Zinc</keyword>
<dbReference type="Gene3D" id="3.30.1490.190">
    <property type="match status" value="1"/>
</dbReference>
<evidence type="ECO:0000256" key="6">
    <source>
        <dbReference type="ARBA" id="ARBA00023163"/>
    </source>
</evidence>